<dbReference type="GO" id="GO:0005524">
    <property type="term" value="F:ATP binding"/>
    <property type="evidence" value="ECO:0007669"/>
    <property type="project" value="UniProtKB-UniRule"/>
</dbReference>
<comment type="subunit">
    <text evidence="11">Monomer.</text>
</comment>
<evidence type="ECO:0000256" key="5">
    <source>
        <dbReference type="ARBA" id="ARBA00022723"/>
    </source>
</evidence>
<keyword evidence="8 11" id="KW-0067">ATP-binding</keyword>
<feature type="site" description="ATP" evidence="11">
    <location>
        <position position="34"/>
    </location>
</feature>
<dbReference type="GO" id="GO:0004674">
    <property type="term" value="F:protein serine/threonine kinase activity"/>
    <property type="evidence" value="ECO:0007669"/>
    <property type="project" value="UniProtKB-UniRule"/>
</dbReference>
<dbReference type="GO" id="GO:0000287">
    <property type="term" value="F:magnesium ion binding"/>
    <property type="evidence" value="ECO:0007669"/>
    <property type="project" value="UniProtKB-UniRule"/>
</dbReference>
<dbReference type="InterPro" id="IPR011009">
    <property type="entry name" value="Kinase-like_dom_sf"/>
</dbReference>
<comment type="similarity">
    <text evidence="11">Belongs to the SrkA/RdoA protein kinase family.</text>
</comment>
<keyword evidence="10 11" id="KW-0346">Stress response</keyword>
<evidence type="ECO:0000313" key="14">
    <source>
        <dbReference type="Proteomes" id="UP000604481"/>
    </source>
</evidence>
<evidence type="ECO:0000256" key="11">
    <source>
        <dbReference type="HAMAP-Rule" id="MF_01497"/>
    </source>
</evidence>
<comment type="cofactor">
    <cofactor evidence="11">
        <name>Mg(2+)</name>
        <dbReference type="ChEBI" id="CHEBI:18420"/>
    </cofactor>
</comment>
<feature type="domain" description="Aminoglycoside phosphotransferase" evidence="12">
    <location>
        <begin position="31"/>
        <end position="262"/>
    </location>
</feature>
<evidence type="ECO:0000256" key="6">
    <source>
        <dbReference type="ARBA" id="ARBA00022741"/>
    </source>
</evidence>
<evidence type="ECO:0000256" key="9">
    <source>
        <dbReference type="ARBA" id="ARBA00022842"/>
    </source>
</evidence>
<comment type="catalytic activity">
    <reaction evidence="11">
        <text>L-seryl-[protein] + ATP = O-phospho-L-seryl-[protein] + ADP + H(+)</text>
        <dbReference type="Rhea" id="RHEA:17989"/>
        <dbReference type="Rhea" id="RHEA-COMP:9863"/>
        <dbReference type="Rhea" id="RHEA-COMP:11604"/>
        <dbReference type="ChEBI" id="CHEBI:15378"/>
        <dbReference type="ChEBI" id="CHEBI:29999"/>
        <dbReference type="ChEBI" id="CHEBI:30616"/>
        <dbReference type="ChEBI" id="CHEBI:83421"/>
        <dbReference type="ChEBI" id="CHEBI:456216"/>
        <dbReference type="EC" id="2.7.11.1"/>
    </reaction>
</comment>
<dbReference type="EC" id="2.7.11.1" evidence="11"/>
<dbReference type="EMBL" id="JADFUA010000007">
    <property type="protein sequence ID" value="MBE9610106.1"/>
    <property type="molecule type" value="Genomic_DNA"/>
</dbReference>
<dbReference type="Gene3D" id="1.10.510.10">
    <property type="entry name" value="Transferase(Phosphotransferase) domain 1"/>
    <property type="match status" value="1"/>
</dbReference>
<evidence type="ECO:0000313" key="13">
    <source>
        <dbReference type="EMBL" id="MBE9610106.1"/>
    </source>
</evidence>
<dbReference type="InterPro" id="IPR032882">
    <property type="entry name" value="SrkA/RdoA"/>
</dbReference>
<keyword evidence="1 11" id="KW-0963">Cytoplasm</keyword>
<comment type="catalytic activity">
    <reaction evidence="11">
        <text>L-threonyl-[protein] + ATP = O-phospho-L-threonyl-[protein] + ADP + H(+)</text>
        <dbReference type="Rhea" id="RHEA:46608"/>
        <dbReference type="Rhea" id="RHEA-COMP:11060"/>
        <dbReference type="Rhea" id="RHEA-COMP:11605"/>
        <dbReference type="ChEBI" id="CHEBI:15378"/>
        <dbReference type="ChEBI" id="CHEBI:30013"/>
        <dbReference type="ChEBI" id="CHEBI:30616"/>
        <dbReference type="ChEBI" id="CHEBI:61977"/>
        <dbReference type="ChEBI" id="CHEBI:456216"/>
        <dbReference type="EC" id="2.7.11.1"/>
    </reaction>
</comment>
<comment type="subcellular location">
    <subcellularLocation>
        <location evidence="11">Cytoplasm</location>
    </subcellularLocation>
</comment>
<keyword evidence="7 11" id="KW-0418">Kinase</keyword>
<dbReference type="Gene3D" id="1.20.1270.170">
    <property type="match status" value="1"/>
</dbReference>
<evidence type="ECO:0000256" key="8">
    <source>
        <dbReference type="ARBA" id="ARBA00022840"/>
    </source>
</evidence>
<evidence type="ECO:0000256" key="10">
    <source>
        <dbReference type="ARBA" id="ARBA00023016"/>
    </source>
</evidence>
<feature type="active site" description="Proton acceptor" evidence="11">
    <location>
        <position position="201"/>
    </location>
</feature>
<evidence type="ECO:0000256" key="4">
    <source>
        <dbReference type="ARBA" id="ARBA00022679"/>
    </source>
</evidence>
<comment type="caution">
    <text evidence="13">The sequence shown here is derived from an EMBL/GenBank/DDBJ whole genome shotgun (WGS) entry which is preliminary data.</text>
</comment>
<dbReference type="GO" id="GO:0005737">
    <property type="term" value="C:cytoplasm"/>
    <property type="evidence" value="ECO:0007669"/>
    <property type="project" value="UniProtKB-SubCell"/>
</dbReference>
<protein>
    <recommendedName>
        <fullName evidence="11">Stress response kinase A</fullName>
        <ecNumber evidence="11">2.7.11.1</ecNumber>
    </recommendedName>
    <alternativeName>
        <fullName evidence="11">Serine/threonine-protein kinase SrkA</fullName>
    </alternativeName>
</protein>
<name>A0A8J7K257_9NEIS</name>
<feature type="binding site" evidence="11">
    <location>
        <position position="218"/>
    </location>
    <ligand>
        <name>Mg(2+)</name>
        <dbReference type="ChEBI" id="CHEBI:18420"/>
    </ligand>
</feature>
<keyword evidence="2 11" id="KW-0723">Serine/threonine-protein kinase</keyword>
<accession>A0A8J7K257</accession>
<dbReference type="HAMAP" id="MF_01497">
    <property type="entry name" value="SrkA_kinase"/>
    <property type="match status" value="1"/>
</dbReference>
<comment type="function">
    <text evidence="11">A protein kinase that phosphorylates Ser and Thr residues. Probably acts to suppress the effects of stress linked to accumulation of reactive oxygen species. Probably involved in the extracytoplasmic stress response.</text>
</comment>
<evidence type="ECO:0000256" key="7">
    <source>
        <dbReference type="ARBA" id="ARBA00022777"/>
    </source>
</evidence>
<dbReference type="Proteomes" id="UP000604481">
    <property type="component" value="Unassembled WGS sequence"/>
</dbReference>
<evidence type="ECO:0000259" key="12">
    <source>
        <dbReference type="Pfam" id="PF01636"/>
    </source>
</evidence>
<feature type="binding site" evidence="11">
    <location>
        <position position="206"/>
    </location>
    <ligand>
        <name>Mg(2+)</name>
        <dbReference type="ChEBI" id="CHEBI:18420"/>
    </ligand>
</feature>
<keyword evidence="14" id="KW-1185">Reference proteome</keyword>
<dbReference type="SUPFAM" id="SSF56112">
    <property type="entry name" value="Protein kinase-like (PK-like)"/>
    <property type="match status" value="1"/>
</dbReference>
<keyword evidence="3 11" id="KW-0597">Phosphoprotein</keyword>
<keyword evidence="4 11" id="KW-0808">Transferase</keyword>
<dbReference type="NCBIfam" id="NF008738">
    <property type="entry name" value="PRK11768.1"/>
    <property type="match status" value="1"/>
</dbReference>
<proteinExistence type="inferred from homology"/>
<keyword evidence="6 11" id="KW-0547">Nucleotide-binding</keyword>
<dbReference type="PANTHER" id="PTHR39573">
    <property type="entry name" value="STRESS RESPONSE KINASE A"/>
    <property type="match status" value="1"/>
</dbReference>
<dbReference type="InterPro" id="IPR002575">
    <property type="entry name" value="Aminoglycoside_PTrfase"/>
</dbReference>
<dbReference type="AlphaFoldDB" id="A0A8J7K257"/>
<feature type="active site" evidence="11">
    <location>
        <position position="218"/>
    </location>
</feature>
<dbReference type="Pfam" id="PF01636">
    <property type="entry name" value="APH"/>
    <property type="match status" value="1"/>
</dbReference>
<sequence length="328" mass="37073">MTSHPYSRLTPDLVLAAIDSTGCYTDGRLLPLNSFENRVYQAGQEEGPPLIAKFYRPERWSDAAILEEHAFALALAEDEIPAVPPLQIQHQTLFHYEGYRFALFRRQGGRTPEFDDPAVLEWLGRFLARIHDVGARSAYQCRLPLDRAHFGDAAQASVLASGLLPPELVSPYRDISTAALAAIDACWQRAGQPATLRLHGDCHPGNLLWTDGGPHFVDLDDSCTGPAVQDLWMLLGGERQEMSQKLGDLLAGYEQIRDFDLRELHLIEALRSLRMIHHAAWLARRWDDPAFPPAFPWFNTHAYWQEHIGALQEQLERMNEAPLWSATY</sequence>
<dbReference type="Gene3D" id="3.30.200.70">
    <property type="match status" value="1"/>
</dbReference>
<organism evidence="13 14">
    <name type="scientific">Chitinilyticum piscinae</name>
    <dbReference type="NCBI Taxonomy" id="2866724"/>
    <lineage>
        <taxon>Bacteria</taxon>
        <taxon>Pseudomonadati</taxon>
        <taxon>Pseudomonadota</taxon>
        <taxon>Betaproteobacteria</taxon>
        <taxon>Neisseriales</taxon>
        <taxon>Chitinibacteraceae</taxon>
        <taxon>Chitinilyticum</taxon>
    </lineage>
</organism>
<reference evidence="13 14" key="1">
    <citation type="submission" date="2020-10" db="EMBL/GenBank/DDBJ databases">
        <title>The genome sequence of Chitinilyticum litopenaei 4Y14.</title>
        <authorList>
            <person name="Liu Y."/>
        </authorList>
    </citation>
    <scope>NUCLEOTIDE SEQUENCE [LARGE SCALE GENOMIC DNA]</scope>
    <source>
        <strain evidence="13 14">4Y14</strain>
    </source>
</reference>
<dbReference type="RefSeq" id="WP_194116635.1">
    <property type="nucleotide sequence ID" value="NZ_JADFUA010000007.1"/>
</dbReference>
<evidence type="ECO:0000256" key="2">
    <source>
        <dbReference type="ARBA" id="ARBA00022527"/>
    </source>
</evidence>
<keyword evidence="9 11" id="KW-0460">Magnesium</keyword>
<dbReference type="PANTHER" id="PTHR39573:SF1">
    <property type="entry name" value="STRESS RESPONSE KINASE A"/>
    <property type="match status" value="1"/>
</dbReference>
<evidence type="ECO:0000256" key="3">
    <source>
        <dbReference type="ARBA" id="ARBA00022553"/>
    </source>
</evidence>
<keyword evidence="5 11" id="KW-0479">Metal-binding</keyword>
<gene>
    <name evidence="11" type="primary">srkA</name>
    <name evidence="13" type="ORF">INR99_12220</name>
</gene>
<evidence type="ECO:0000256" key="1">
    <source>
        <dbReference type="ARBA" id="ARBA00022490"/>
    </source>
</evidence>